<dbReference type="GO" id="GO:0005856">
    <property type="term" value="C:cytoskeleton"/>
    <property type="evidence" value="ECO:0007669"/>
    <property type="project" value="UniProtKB-ARBA"/>
</dbReference>
<evidence type="ECO:0000256" key="1">
    <source>
        <dbReference type="ARBA" id="ARBA00023054"/>
    </source>
</evidence>
<keyword evidence="5" id="KW-0966">Cell projection</keyword>
<dbReference type="PANTHER" id="PTHR21683:SF3">
    <property type="entry name" value="CILIA AND FLAGELLA ASSOCIATED PROTEIN 100"/>
    <property type="match status" value="1"/>
</dbReference>
<dbReference type="InterPro" id="IPR025252">
    <property type="entry name" value="DUF4200"/>
</dbReference>
<organism evidence="5 6">
    <name type="scientific">Strigomonas culicis</name>
    <dbReference type="NCBI Taxonomy" id="28005"/>
    <lineage>
        <taxon>Eukaryota</taxon>
        <taxon>Discoba</taxon>
        <taxon>Euglenozoa</taxon>
        <taxon>Kinetoplastea</taxon>
        <taxon>Metakinetoplastina</taxon>
        <taxon>Trypanosomatida</taxon>
        <taxon>Trypanosomatidae</taxon>
        <taxon>Strigomonadinae</taxon>
        <taxon>Strigomonas</taxon>
    </lineage>
</organism>
<proteinExistence type="predicted"/>
<dbReference type="Proteomes" id="UP000015354">
    <property type="component" value="Unassembled WGS sequence"/>
</dbReference>
<feature type="region of interest" description="Disordered" evidence="3">
    <location>
        <begin position="654"/>
        <end position="706"/>
    </location>
</feature>
<evidence type="ECO:0000259" key="4">
    <source>
        <dbReference type="Pfam" id="PF13863"/>
    </source>
</evidence>
<feature type="region of interest" description="Disordered" evidence="3">
    <location>
        <begin position="519"/>
        <end position="582"/>
    </location>
</feature>
<accession>S9VPA1</accession>
<evidence type="ECO:0000256" key="2">
    <source>
        <dbReference type="SAM" id="Coils"/>
    </source>
</evidence>
<keyword evidence="6" id="KW-1185">Reference proteome</keyword>
<gene>
    <name evidence="5" type="ORF">STCU_04837</name>
</gene>
<sequence length="706" mass="79182">MSKSNPFVVPSTLDEASRTQEQRQQAAAAANLFSSRVLKEEIRHDDAEMIDDVAALRCRKGFTNTGVTSVVETAVLDINDNMTTEQFILKKREVGLIRMSLEAKKKEIRKLEEEADRAEKKLHQQQSQLESTREKFNNFLKQSNLEQDVAVRRADEETRAKTEKTVEIKKLSAQIARVELDMKKTEGHIENCLSYKRFLGDLTKPKWFQDVLTSLRIDDEAMKILLEAEARFLEQVQELQHAHEMRVQAEEAEQEAKLFLAPGGRKTTYKRASEAVVKKERQVTSADQKPVEQQIEELHAAMEHEVQARVTEMEQRVIAEVAAMPPEQVRQAVDTQYDESRVPPYFDSVDDLLEVFISVEEGNLFLIQNCQELEEELEEVAMQFMQEKQEMHTMTQQRQAQMEVLAEKIRVAEEKLHQLVDRDQALDTGKREVAKSTAPGAPAQGAMSTKRKAEEAAAVELPPELFKNEMEKKIGNIFRTLTTGDTAIKNTLAALTAAKETQDGVDAVAQGGLGALTRASKPEVHVDSKKKLNSSTKSATMSGTAAKGGAAGKAKSLKGAKGGKDSGLSGAKGTTNTTNDASHNIGSVEMLTLIENKLEEYHRYIVDPDNTISEQLILQIMKNSDKERRREARHEHMIVQAAEQEDRMRRALERSSAPVKKLTGKPVLPRSHIVSEETEEEKKAREAAKNANDDGDEFVPVNSSDW</sequence>
<evidence type="ECO:0000313" key="5">
    <source>
        <dbReference type="EMBL" id="EPY28876.1"/>
    </source>
</evidence>
<feature type="compositionally biased region" description="Low complexity" evidence="3">
    <location>
        <begin position="542"/>
        <end position="559"/>
    </location>
</feature>
<dbReference type="Pfam" id="PF13863">
    <property type="entry name" value="DUF4200"/>
    <property type="match status" value="1"/>
</dbReference>
<evidence type="ECO:0000256" key="3">
    <source>
        <dbReference type="SAM" id="MobiDB-lite"/>
    </source>
</evidence>
<protein>
    <submittedName>
        <fullName evidence="5">Flagellar associated protein</fullName>
    </submittedName>
</protein>
<dbReference type="AlphaFoldDB" id="S9VPA1"/>
<reference evidence="5 6" key="1">
    <citation type="journal article" date="2013" name="PLoS ONE">
        <title>Predicting the Proteins of Angomonas deanei, Strigomonas culicis and Their Respective Endosymbionts Reveals New Aspects of the Trypanosomatidae Family.</title>
        <authorList>
            <person name="Motta M.C."/>
            <person name="Martins A.C."/>
            <person name="de Souza S.S."/>
            <person name="Catta-Preta C.M."/>
            <person name="Silva R."/>
            <person name="Klein C.C."/>
            <person name="de Almeida L.G."/>
            <person name="de Lima Cunha O."/>
            <person name="Ciapina L.P."/>
            <person name="Brocchi M."/>
            <person name="Colabardini A.C."/>
            <person name="de Araujo Lima B."/>
            <person name="Machado C.R."/>
            <person name="de Almeida Soares C.M."/>
            <person name="Probst C.M."/>
            <person name="de Menezes C.B."/>
            <person name="Thompson C.E."/>
            <person name="Bartholomeu D.C."/>
            <person name="Gradia D.F."/>
            <person name="Pavoni D.P."/>
            <person name="Grisard E.C."/>
            <person name="Fantinatti-Garboggini F."/>
            <person name="Marchini F.K."/>
            <person name="Rodrigues-Luiz G.F."/>
            <person name="Wagner G."/>
            <person name="Goldman G.H."/>
            <person name="Fietto J.L."/>
            <person name="Elias M.C."/>
            <person name="Goldman M.H."/>
            <person name="Sagot M.F."/>
            <person name="Pereira M."/>
            <person name="Stoco P.H."/>
            <person name="de Mendonca-Neto R.P."/>
            <person name="Teixeira S.M."/>
            <person name="Maciel T.E."/>
            <person name="de Oliveira Mendes T.A."/>
            <person name="Urmenyi T.P."/>
            <person name="de Souza W."/>
            <person name="Schenkman S."/>
            <person name="de Vasconcelos A.T."/>
        </authorList>
    </citation>
    <scope>NUCLEOTIDE SEQUENCE [LARGE SCALE GENOMIC DNA]</scope>
</reference>
<keyword evidence="1 2" id="KW-0175">Coiled coil</keyword>
<keyword evidence="5" id="KW-0282">Flagellum</keyword>
<feature type="region of interest" description="Disordered" evidence="3">
    <location>
        <begin position="427"/>
        <end position="449"/>
    </location>
</feature>
<evidence type="ECO:0000313" key="6">
    <source>
        <dbReference type="Proteomes" id="UP000015354"/>
    </source>
</evidence>
<dbReference type="EMBL" id="ATMH01004837">
    <property type="protein sequence ID" value="EPY28876.1"/>
    <property type="molecule type" value="Genomic_DNA"/>
</dbReference>
<name>S9VPA1_9TRYP</name>
<keyword evidence="5" id="KW-0969">Cilium</keyword>
<feature type="domain" description="DUF4200" evidence="4">
    <location>
        <begin position="87"/>
        <end position="204"/>
    </location>
</feature>
<feature type="coiled-coil region" evidence="2">
    <location>
        <begin position="94"/>
        <end position="142"/>
    </location>
</feature>
<dbReference type="PANTHER" id="PTHR21683">
    <property type="entry name" value="COILED-COIL DOMAIN-CONTAINING PROTEIN 42 LIKE-2-LIKE-RELATED"/>
    <property type="match status" value="1"/>
</dbReference>
<dbReference type="OrthoDB" id="10264063at2759"/>
<feature type="compositionally biased region" description="Basic and acidic residues" evidence="3">
    <location>
        <begin position="680"/>
        <end position="692"/>
    </location>
</feature>
<feature type="compositionally biased region" description="Basic and acidic residues" evidence="3">
    <location>
        <begin position="520"/>
        <end position="530"/>
    </location>
</feature>
<dbReference type="InterPro" id="IPR051147">
    <property type="entry name" value="CFAP_domain-containing"/>
</dbReference>
<comment type="caution">
    <text evidence="5">The sequence shown here is derived from an EMBL/GenBank/DDBJ whole genome shotgun (WGS) entry which is preliminary data.</text>
</comment>
<feature type="coiled-coil region" evidence="2">
    <location>
        <begin position="363"/>
        <end position="422"/>
    </location>
</feature>